<evidence type="ECO:0000256" key="6">
    <source>
        <dbReference type="ARBA" id="ARBA00022840"/>
    </source>
</evidence>
<accession>A0A0E0Q4Y5</accession>
<dbReference type="GO" id="GO:0004674">
    <property type="term" value="F:protein serine/threonine kinase activity"/>
    <property type="evidence" value="ECO:0007669"/>
    <property type="project" value="UniProtKB-KW"/>
</dbReference>
<evidence type="ECO:0000256" key="8">
    <source>
        <dbReference type="ARBA" id="ARBA00048679"/>
    </source>
</evidence>
<dbReference type="PANTHER" id="PTHR13902">
    <property type="entry name" value="SERINE/THREONINE-PROTEIN KINASE WNK WITH NO LYSINE -RELATED"/>
    <property type="match status" value="1"/>
</dbReference>
<feature type="domain" description="Protein kinase" evidence="10">
    <location>
        <begin position="33"/>
        <end position="290"/>
    </location>
</feature>
<dbReference type="InterPro" id="IPR000719">
    <property type="entry name" value="Prot_kinase_dom"/>
</dbReference>
<sequence>MGALQQQSNGHGHGVLLLAEAGYAEVDPTGRYGRFNEILGKGSSKIVYRGFDEWRGVEVAWNQVRLRDVVRGGGELERFYGEVHLLAALRHRGIVRLHAYWVDAPRRALNFVTELFVSGTLRQYRERHRRVSAAAVRRWCAQILDGLAYLHAHSPPIIHRDLKCDNIFVNGNQGEVKIGDLGLAAFRRGGGHARCVGTPEFMAPEVYDESYDELADVYSFGMCVLEMVTLDYPYSECSNPIQIYKRVISGIKPAALYRVSDPVVRQFIERCLAPAARRPAARELLDDPFLLPLEDDGFFSGDGGDGHGGFGVGYYNLMYNYLHQPACIDDHHACSNGGLSPSNSVGDNDVDAAVQRGDDDGDNWLRDIHMLFDEDDDDAAAADANERVGGVDITIKGRRTDDGGVYLGLRIADKNGTGRGRIICFRFDTEADTAMTVAAEMVAELDITDHEVTRIAQLIDGKVAALVPGWRPGPATDDDDDDDLVGGGDDPDAPGGAAAACCKNCRPAASSSSSCGSLVDFMSSAAAAERHGCRRCAELHGRFEEITFQADDDEEEQHLQGSSSDTGGSNHEQHAMGKDKEVMNINGIAQDGTYDDDEHPKIEQFDADRRYGSAMFTTIDGFLDLSNGASRCRHHDHDHGSSKDS</sequence>
<keyword evidence="12" id="KW-1185">Reference proteome</keyword>
<comment type="catalytic activity">
    <reaction evidence="7">
        <text>L-threonyl-[protein] + ATP = O-phospho-L-threonyl-[protein] + ADP + H(+)</text>
        <dbReference type="Rhea" id="RHEA:46608"/>
        <dbReference type="Rhea" id="RHEA-COMP:11060"/>
        <dbReference type="Rhea" id="RHEA-COMP:11605"/>
        <dbReference type="ChEBI" id="CHEBI:15378"/>
        <dbReference type="ChEBI" id="CHEBI:30013"/>
        <dbReference type="ChEBI" id="CHEBI:30616"/>
        <dbReference type="ChEBI" id="CHEBI:61977"/>
        <dbReference type="ChEBI" id="CHEBI:456216"/>
        <dbReference type="EC" id="2.7.11.1"/>
    </reaction>
</comment>
<dbReference type="OMA" id="CKNCRPA"/>
<evidence type="ECO:0000256" key="9">
    <source>
        <dbReference type="SAM" id="MobiDB-lite"/>
    </source>
</evidence>
<reference evidence="12" key="1">
    <citation type="submission" date="2013-06" db="EMBL/GenBank/DDBJ databases">
        <authorList>
            <person name="Zhao Q."/>
        </authorList>
    </citation>
    <scope>NUCLEOTIDE SEQUENCE</scope>
    <source>
        <strain evidence="12">cv. W1943</strain>
    </source>
</reference>
<feature type="compositionally biased region" description="Polar residues" evidence="9">
    <location>
        <begin position="559"/>
        <end position="570"/>
    </location>
</feature>
<dbReference type="eggNOG" id="KOG0584">
    <property type="taxonomic scope" value="Eukaryota"/>
</dbReference>
<dbReference type="EnsemblPlants" id="ORUFI07G05320.1">
    <property type="protein sequence ID" value="ORUFI07G05320.1"/>
    <property type="gene ID" value="ORUFI07G05320"/>
</dbReference>
<feature type="region of interest" description="Disordered" evidence="9">
    <location>
        <begin position="549"/>
        <end position="582"/>
    </location>
</feature>
<evidence type="ECO:0000313" key="12">
    <source>
        <dbReference type="Proteomes" id="UP000008022"/>
    </source>
</evidence>
<dbReference type="SMART" id="SM00220">
    <property type="entry name" value="S_TKc"/>
    <property type="match status" value="1"/>
</dbReference>
<dbReference type="Gene3D" id="1.10.510.10">
    <property type="entry name" value="Transferase(Phosphotransferase) domain 1"/>
    <property type="match status" value="1"/>
</dbReference>
<evidence type="ECO:0000256" key="3">
    <source>
        <dbReference type="ARBA" id="ARBA00022679"/>
    </source>
</evidence>
<evidence type="ECO:0000259" key="10">
    <source>
        <dbReference type="PROSITE" id="PS50011"/>
    </source>
</evidence>
<dbReference type="STRING" id="4529.A0A0E0Q4Y5"/>
<comment type="catalytic activity">
    <reaction evidence="8">
        <text>L-seryl-[protein] + ATP = O-phospho-L-seryl-[protein] + ADP + H(+)</text>
        <dbReference type="Rhea" id="RHEA:17989"/>
        <dbReference type="Rhea" id="RHEA-COMP:9863"/>
        <dbReference type="Rhea" id="RHEA-COMP:11604"/>
        <dbReference type="ChEBI" id="CHEBI:15378"/>
        <dbReference type="ChEBI" id="CHEBI:29999"/>
        <dbReference type="ChEBI" id="CHEBI:30616"/>
        <dbReference type="ChEBI" id="CHEBI:83421"/>
        <dbReference type="ChEBI" id="CHEBI:456216"/>
        <dbReference type="EC" id="2.7.11.1"/>
    </reaction>
</comment>
<dbReference type="PROSITE" id="PS00108">
    <property type="entry name" value="PROTEIN_KINASE_ST"/>
    <property type="match status" value="1"/>
</dbReference>
<evidence type="ECO:0000256" key="1">
    <source>
        <dbReference type="ARBA" id="ARBA00012513"/>
    </source>
</evidence>
<keyword evidence="5" id="KW-0418">Kinase</keyword>
<evidence type="ECO:0000256" key="5">
    <source>
        <dbReference type="ARBA" id="ARBA00022777"/>
    </source>
</evidence>
<dbReference type="Pfam" id="PF00069">
    <property type="entry name" value="Pkinase"/>
    <property type="match status" value="1"/>
</dbReference>
<dbReference type="EC" id="2.7.11.1" evidence="1"/>
<keyword evidence="2" id="KW-0723">Serine/threonine-protein kinase</keyword>
<dbReference type="Gramene" id="ORUFI07G05320.1">
    <property type="protein sequence ID" value="ORUFI07G05320.1"/>
    <property type="gene ID" value="ORUFI07G05320"/>
</dbReference>
<evidence type="ECO:0000256" key="7">
    <source>
        <dbReference type="ARBA" id="ARBA00047899"/>
    </source>
</evidence>
<feature type="compositionally biased region" description="Basic and acidic residues" evidence="9">
    <location>
        <begin position="571"/>
        <end position="582"/>
    </location>
</feature>
<keyword evidence="6" id="KW-0067">ATP-binding</keyword>
<proteinExistence type="predicted"/>
<dbReference type="InterPro" id="IPR050588">
    <property type="entry name" value="WNK_Ser-Thr_kinase"/>
</dbReference>
<dbReference type="InterPro" id="IPR008271">
    <property type="entry name" value="Ser/Thr_kinase_AS"/>
</dbReference>
<dbReference type="GO" id="GO:0005524">
    <property type="term" value="F:ATP binding"/>
    <property type="evidence" value="ECO:0007669"/>
    <property type="project" value="UniProtKB-KW"/>
</dbReference>
<feature type="compositionally biased region" description="Acidic residues" evidence="9">
    <location>
        <begin position="476"/>
        <end position="492"/>
    </location>
</feature>
<dbReference type="HOGENOM" id="CLU_000288_142_2_1"/>
<evidence type="ECO:0000256" key="4">
    <source>
        <dbReference type="ARBA" id="ARBA00022741"/>
    </source>
</evidence>
<evidence type="ECO:0000256" key="2">
    <source>
        <dbReference type="ARBA" id="ARBA00022527"/>
    </source>
</evidence>
<dbReference type="Gene3D" id="3.30.200.20">
    <property type="entry name" value="Phosphorylase Kinase, domain 1"/>
    <property type="match status" value="1"/>
</dbReference>
<feature type="region of interest" description="Disordered" evidence="9">
    <location>
        <begin position="469"/>
        <end position="492"/>
    </location>
</feature>
<name>A0A0E0Q4Y5_ORYRU</name>
<keyword evidence="4" id="KW-0547">Nucleotide-binding</keyword>
<keyword evidence="3" id="KW-0808">Transferase</keyword>
<dbReference type="PROSITE" id="PS50011">
    <property type="entry name" value="PROTEIN_KINASE_DOM"/>
    <property type="match status" value="1"/>
</dbReference>
<dbReference type="SUPFAM" id="SSF56112">
    <property type="entry name" value="Protein kinase-like (PK-like)"/>
    <property type="match status" value="1"/>
</dbReference>
<dbReference type="FunFam" id="1.10.510.10:FF:000046">
    <property type="entry name" value="probable serine/threonine-protein kinase WNK9"/>
    <property type="match status" value="1"/>
</dbReference>
<dbReference type="Proteomes" id="UP000008022">
    <property type="component" value="Unassembled WGS sequence"/>
</dbReference>
<dbReference type="FunFam" id="3.30.200.20:FF:000075">
    <property type="entry name" value="Probable serine/threonine-protein kinase WNK1"/>
    <property type="match status" value="1"/>
</dbReference>
<dbReference type="InterPro" id="IPR011009">
    <property type="entry name" value="Kinase-like_dom_sf"/>
</dbReference>
<reference evidence="11" key="2">
    <citation type="submission" date="2015-06" db="UniProtKB">
        <authorList>
            <consortium name="EnsemblPlants"/>
        </authorList>
    </citation>
    <scope>IDENTIFICATION</scope>
</reference>
<organism evidence="11 12">
    <name type="scientific">Oryza rufipogon</name>
    <name type="common">Brownbeard rice</name>
    <name type="synonym">Asian wild rice</name>
    <dbReference type="NCBI Taxonomy" id="4529"/>
    <lineage>
        <taxon>Eukaryota</taxon>
        <taxon>Viridiplantae</taxon>
        <taxon>Streptophyta</taxon>
        <taxon>Embryophyta</taxon>
        <taxon>Tracheophyta</taxon>
        <taxon>Spermatophyta</taxon>
        <taxon>Magnoliopsida</taxon>
        <taxon>Liliopsida</taxon>
        <taxon>Poales</taxon>
        <taxon>Poaceae</taxon>
        <taxon>BOP clade</taxon>
        <taxon>Oryzoideae</taxon>
        <taxon>Oryzeae</taxon>
        <taxon>Oryzinae</taxon>
        <taxon>Oryza</taxon>
    </lineage>
</organism>
<protein>
    <recommendedName>
        <fullName evidence="1">non-specific serine/threonine protein kinase</fullName>
        <ecNumber evidence="1">2.7.11.1</ecNumber>
    </recommendedName>
</protein>
<evidence type="ECO:0000313" key="11">
    <source>
        <dbReference type="EnsemblPlants" id="ORUFI07G05320.1"/>
    </source>
</evidence>
<dbReference type="AlphaFoldDB" id="A0A0E0Q4Y5"/>